<keyword evidence="1" id="KW-0677">Repeat</keyword>
<gene>
    <name evidence="4" type="ORF">IGX34_13705</name>
</gene>
<dbReference type="SUPFAM" id="SSF48403">
    <property type="entry name" value="Ankyrin repeat"/>
    <property type="match status" value="1"/>
</dbReference>
<dbReference type="InterPro" id="IPR002110">
    <property type="entry name" value="Ankyrin_rpt"/>
</dbReference>
<reference evidence="4 5" key="1">
    <citation type="submission" date="2020-09" db="EMBL/GenBank/DDBJ databases">
        <title>Dyella sp. 7MK23 isolated from forest soil.</title>
        <authorList>
            <person name="Fu J."/>
        </authorList>
    </citation>
    <scope>NUCLEOTIDE SEQUENCE [LARGE SCALE GENOMIC DNA]</scope>
    <source>
        <strain evidence="4 5">7MK23</strain>
    </source>
</reference>
<evidence type="ECO:0000256" key="1">
    <source>
        <dbReference type="ARBA" id="ARBA00022737"/>
    </source>
</evidence>
<sequence>MSNADASNVFSEAKTIALANAALGGDGARVRAMVAEGANPDAQGKDDVTLLEWALLRQSKPAMSALLDAGAQASQPGLGGDTVLHLAAKANDVSYLKLLLDHGADPNAPHGVTQAPPIDAALMNPQNDAFDLLLAHHADPNRPDRLGDTPLHVAAQVHKPQCVLALLKAGADPSRRNKHGDTFQTYFNILPAGGLNPAAQAQHEAVHQWLRQHQVAVEEGVH</sequence>
<dbReference type="Pfam" id="PF12796">
    <property type="entry name" value="Ank_2"/>
    <property type="match status" value="1"/>
</dbReference>
<name>A0ABR9GBM0_9GAMM</name>
<feature type="repeat" description="ANK" evidence="3">
    <location>
        <begin position="79"/>
        <end position="111"/>
    </location>
</feature>
<keyword evidence="2 3" id="KW-0040">ANK repeat</keyword>
<dbReference type="RefSeq" id="WP_192556288.1">
    <property type="nucleotide sequence ID" value="NZ_JACZZA010000008.1"/>
</dbReference>
<comment type="caution">
    <text evidence="4">The sequence shown here is derived from an EMBL/GenBank/DDBJ whole genome shotgun (WGS) entry which is preliminary data.</text>
</comment>
<dbReference type="PANTHER" id="PTHR24198:SF165">
    <property type="entry name" value="ANKYRIN REPEAT-CONTAINING PROTEIN-RELATED"/>
    <property type="match status" value="1"/>
</dbReference>
<feature type="repeat" description="ANK" evidence="3">
    <location>
        <begin position="146"/>
        <end position="178"/>
    </location>
</feature>
<dbReference type="PROSITE" id="PS50297">
    <property type="entry name" value="ANK_REP_REGION"/>
    <property type="match status" value="2"/>
</dbReference>
<keyword evidence="5" id="KW-1185">Reference proteome</keyword>
<dbReference type="SMART" id="SM00248">
    <property type="entry name" value="ANK"/>
    <property type="match status" value="5"/>
</dbReference>
<protein>
    <submittedName>
        <fullName evidence="4">Ankyrin repeat domain-containing protein</fullName>
    </submittedName>
</protein>
<dbReference type="PROSITE" id="PS50088">
    <property type="entry name" value="ANK_REPEAT"/>
    <property type="match status" value="2"/>
</dbReference>
<evidence type="ECO:0000256" key="3">
    <source>
        <dbReference type="PROSITE-ProRule" id="PRU00023"/>
    </source>
</evidence>
<dbReference type="Proteomes" id="UP000651010">
    <property type="component" value="Unassembled WGS sequence"/>
</dbReference>
<dbReference type="Gene3D" id="1.25.40.20">
    <property type="entry name" value="Ankyrin repeat-containing domain"/>
    <property type="match status" value="2"/>
</dbReference>
<evidence type="ECO:0000313" key="4">
    <source>
        <dbReference type="EMBL" id="MBE1161435.1"/>
    </source>
</evidence>
<evidence type="ECO:0000313" key="5">
    <source>
        <dbReference type="Proteomes" id="UP000651010"/>
    </source>
</evidence>
<dbReference type="Pfam" id="PF13857">
    <property type="entry name" value="Ank_5"/>
    <property type="match status" value="1"/>
</dbReference>
<accession>A0ABR9GBM0</accession>
<evidence type="ECO:0000256" key="2">
    <source>
        <dbReference type="ARBA" id="ARBA00023043"/>
    </source>
</evidence>
<dbReference type="InterPro" id="IPR036770">
    <property type="entry name" value="Ankyrin_rpt-contain_sf"/>
</dbReference>
<organism evidence="4 5">
    <name type="scientific">Dyella acidiphila</name>
    <dbReference type="NCBI Taxonomy" id="2775866"/>
    <lineage>
        <taxon>Bacteria</taxon>
        <taxon>Pseudomonadati</taxon>
        <taxon>Pseudomonadota</taxon>
        <taxon>Gammaproteobacteria</taxon>
        <taxon>Lysobacterales</taxon>
        <taxon>Rhodanobacteraceae</taxon>
        <taxon>Dyella</taxon>
    </lineage>
</organism>
<dbReference type="EMBL" id="JACZZA010000008">
    <property type="protein sequence ID" value="MBE1161435.1"/>
    <property type="molecule type" value="Genomic_DNA"/>
</dbReference>
<proteinExistence type="predicted"/>
<dbReference type="PANTHER" id="PTHR24198">
    <property type="entry name" value="ANKYRIN REPEAT AND PROTEIN KINASE DOMAIN-CONTAINING PROTEIN"/>
    <property type="match status" value="1"/>
</dbReference>